<comment type="function">
    <text evidence="5">Modulates RecA activity.</text>
</comment>
<evidence type="ECO:0000313" key="6">
    <source>
        <dbReference type="EMBL" id="KIA77302.1"/>
    </source>
</evidence>
<dbReference type="Proteomes" id="UP000031307">
    <property type="component" value="Unassembled WGS sequence"/>
</dbReference>
<dbReference type="HAMAP" id="MF_01114">
    <property type="entry name" value="RecX"/>
    <property type="match status" value="1"/>
</dbReference>
<evidence type="ECO:0000256" key="2">
    <source>
        <dbReference type="ARBA" id="ARBA00009695"/>
    </source>
</evidence>
<sequence length="209" mass="24298">MMKITCFPSAKKSHLIVSIDEEEWKSIHTSIWGHKPSLPQECLAASLFEEQFYEMEYQATKQYVLRKLAVRSYFTQELRQSLLKVLVSDHTITRLIDEMTQKGYLDDQSHGERWIKSQAAKKWGPHIIAQKLKAKGVVIEGLPDLFESLYGADDRKKQIQLLLDRQAIKRNLSDYSQRQKAIASLIRKGFSTSEILNVMQSEFVEQFME</sequence>
<dbReference type="GO" id="GO:0006282">
    <property type="term" value="P:regulation of DNA repair"/>
    <property type="evidence" value="ECO:0007669"/>
    <property type="project" value="UniProtKB-UniRule"/>
</dbReference>
<evidence type="ECO:0000256" key="1">
    <source>
        <dbReference type="ARBA" id="ARBA00004496"/>
    </source>
</evidence>
<evidence type="ECO:0000313" key="7">
    <source>
        <dbReference type="Proteomes" id="UP000031307"/>
    </source>
</evidence>
<keyword evidence="4 5" id="KW-0963">Cytoplasm</keyword>
<accession>A0A0C1E7X5</accession>
<dbReference type="RefSeq" id="WP_013925322.1">
    <property type="nucleotide sequence ID" value="NZ_BAWW01000008.1"/>
</dbReference>
<dbReference type="Gene3D" id="1.10.10.10">
    <property type="entry name" value="Winged helix-like DNA-binding domain superfamily/Winged helix DNA-binding domain"/>
    <property type="match status" value="3"/>
</dbReference>
<name>A0A0C1E7X5_9BACT</name>
<dbReference type="PANTHER" id="PTHR33602">
    <property type="entry name" value="REGULATORY PROTEIN RECX FAMILY PROTEIN"/>
    <property type="match status" value="1"/>
</dbReference>
<evidence type="ECO:0000256" key="5">
    <source>
        <dbReference type="HAMAP-Rule" id="MF_01114"/>
    </source>
</evidence>
<dbReference type="EMBL" id="JSAM01000083">
    <property type="protein sequence ID" value="KIA77302.1"/>
    <property type="molecule type" value="Genomic_DNA"/>
</dbReference>
<proteinExistence type="inferred from homology"/>
<evidence type="ECO:0000256" key="4">
    <source>
        <dbReference type="ARBA" id="ARBA00022490"/>
    </source>
</evidence>
<comment type="similarity">
    <text evidence="2 5">Belongs to the RecX family.</text>
</comment>
<dbReference type="InterPro" id="IPR036388">
    <property type="entry name" value="WH-like_DNA-bd_sf"/>
</dbReference>
<evidence type="ECO:0000256" key="3">
    <source>
        <dbReference type="ARBA" id="ARBA00018111"/>
    </source>
</evidence>
<dbReference type="OMA" id="QECKIAG"/>
<reference evidence="6 7" key="1">
    <citation type="journal article" date="2014" name="Mol. Biol. Evol.">
        <title>Massive expansion of Ubiquitination-related gene families within the Chlamydiae.</title>
        <authorList>
            <person name="Domman D."/>
            <person name="Collingro A."/>
            <person name="Lagkouvardos I."/>
            <person name="Gehre L."/>
            <person name="Weinmaier T."/>
            <person name="Rattei T."/>
            <person name="Subtil A."/>
            <person name="Horn M."/>
        </authorList>
    </citation>
    <scope>NUCLEOTIDE SEQUENCE [LARGE SCALE GENOMIC DNA]</scope>
    <source>
        <strain evidence="6 7">OEW1</strain>
    </source>
</reference>
<comment type="caution">
    <text evidence="6">The sequence shown here is derived from an EMBL/GenBank/DDBJ whole genome shotgun (WGS) entry which is preliminary data.</text>
</comment>
<dbReference type="PATRIC" id="fig|83552.4.peg.1546"/>
<dbReference type="AlphaFoldDB" id="A0A0C1E7X5"/>
<dbReference type="PANTHER" id="PTHR33602:SF1">
    <property type="entry name" value="REGULATORY PROTEIN RECX FAMILY PROTEIN"/>
    <property type="match status" value="1"/>
</dbReference>
<organism evidence="6 7">
    <name type="scientific">Parachlamydia acanthamoebae</name>
    <dbReference type="NCBI Taxonomy" id="83552"/>
    <lineage>
        <taxon>Bacteria</taxon>
        <taxon>Pseudomonadati</taxon>
        <taxon>Chlamydiota</taxon>
        <taxon>Chlamydiia</taxon>
        <taxon>Parachlamydiales</taxon>
        <taxon>Parachlamydiaceae</taxon>
        <taxon>Parachlamydia</taxon>
    </lineage>
</organism>
<comment type="subcellular location">
    <subcellularLocation>
        <location evidence="1 5">Cytoplasm</location>
    </subcellularLocation>
</comment>
<dbReference type="GO" id="GO:0005737">
    <property type="term" value="C:cytoplasm"/>
    <property type="evidence" value="ECO:0007669"/>
    <property type="project" value="UniProtKB-SubCell"/>
</dbReference>
<dbReference type="InterPro" id="IPR003783">
    <property type="entry name" value="Regulatory_RecX"/>
</dbReference>
<protein>
    <recommendedName>
        <fullName evidence="3 5">Regulatory protein RecX</fullName>
    </recommendedName>
</protein>
<gene>
    <name evidence="5 6" type="primary">recX</name>
    <name evidence="6" type="ORF">DB43_GN00100</name>
</gene>